<dbReference type="SMART" id="SM00213">
    <property type="entry name" value="UBQ"/>
    <property type="match status" value="1"/>
</dbReference>
<dbReference type="PANTHER" id="PTHR10677:SF3">
    <property type="entry name" value="FI07626P-RELATED"/>
    <property type="match status" value="1"/>
</dbReference>
<evidence type="ECO:0000259" key="3">
    <source>
        <dbReference type="PROSITE" id="PS50053"/>
    </source>
</evidence>
<proteinExistence type="predicted"/>
<dbReference type="InterPro" id="IPR009060">
    <property type="entry name" value="UBA-like_sf"/>
</dbReference>
<gene>
    <name evidence="4" type="ORF">CONLIGDRAFT_367604</name>
</gene>
<dbReference type="Gene3D" id="1.10.8.10">
    <property type="entry name" value="DNA helicase RuvA subunit, C-terminal domain"/>
    <property type="match status" value="1"/>
</dbReference>
<dbReference type="FunCoup" id="A0A1J7J3T9">
    <property type="interactions" value="635"/>
</dbReference>
<dbReference type="InterPro" id="IPR029071">
    <property type="entry name" value="Ubiquitin-like_domsf"/>
</dbReference>
<dbReference type="Gene3D" id="3.10.20.90">
    <property type="entry name" value="Phosphatidylinositol 3-kinase Catalytic Subunit, Chain A, domain 1"/>
    <property type="match status" value="1"/>
</dbReference>
<accession>A0A1J7J3T9</accession>
<evidence type="ECO:0000259" key="2">
    <source>
        <dbReference type="PROSITE" id="PS50030"/>
    </source>
</evidence>
<dbReference type="InParanoid" id="A0A1J7J3T9"/>
<dbReference type="PANTHER" id="PTHR10677">
    <property type="entry name" value="UBIQUILIN"/>
    <property type="match status" value="1"/>
</dbReference>
<dbReference type="GO" id="GO:0005829">
    <property type="term" value="C:cytosol"/>
    <property type="evidence" value="ECO:0007669"/>
    <property type="project" value="TreeGrafter"/>
</dbReference>
<sequence>MADNADAGEVTLSFKVKTSGDRTHSITMPDSATVLDLKTKLAQPDFENIPTDRQRLIYSGRVMKNDDALKAYKIKPGNTIHMVKSAASNPAAAPSSAAAPAPAAVPQNMAAGVPANNLLAGLTGARYAGHGINLPGAATFGADGGMGAPPSEDQIADMLSDPALMATMQEYMNTPQFVDLMLQSNPMLANMPNAREMLNSPQFRRMMTDPESLRMAARMRSMMGGGPAANAFPAPGVTDNAPGGAPAANSNPFGGNAAQGQQPFNPFMGMGGFGGAPGGEGGMPDFASLFGAAQGGAAPTPGSNPAAAQAPGADGSAQPGATGAAQQPGAAAQANPFAALFGGGAPGAQGTGAAAGQNLFGMPGGMPPITPETLQAAMRLIGGGAGGAPGQGAAPIPGMPNVTPEMMQQAMQFMQGNGGGFGGGFGGFGAPAAAPPDNRPPEEVYAEQLRQLNDMGFFDFDRNVQALRRSGGSVQGAIEHLLNSP</sequence>
<dbReference type="Pfam" id="PF00240">
    <property type="entry name" value="ubiquitin"/>
    <property type="match status" value="1"/>
</dbReference>
<organism evidence="4 5">
    <name type="scientific">Coniochaeta ligniaria NRRL 30616</name>
    <dbReference type="NCBI Taxonomy" id="1408157"/>
    <lineage>
        <taxon>Eukaryota</taxon>
        <taxon>Fungi</taxon>
        <taxon>Dikarya</taxon>
        <taxon>Ascomycota</taxon>
        <taxon>Pezizomycotina</taxon>
        <taxon>Sordariomycetes</taxon>
        <taxon>Sordariomycetidae</taxon>
        <taxon>Coniochaetales</taxon>
        <taxon>Coniochaetaceae</taxon>
        <taxon>Coniochaeta</taxon>
    </lineage>
</organism>
<dbReference type="Pfam" id="PF00627">
    <property type="entry name" value="UBA"/>
    <property type="match status" value="1"/>
</dbReference>
<dbReference type="SMART" id="SM00165">
    <property type="entry name" value="UBA"/>
    <property type="match status" value="1"/>
</dbReference>
<name>A0A1J7J3T9_9PEZI</name>
<dbReference type="AlphaFoldDB" id="A0A1J7J3T9"/>
<feature type="domain" description="UBA" evidence="2">
    <location>
        <begin position="443"/>
        <end position="484"/>
    </location>
</feature>
<dbReference type="Proteomes" id="UP000182658">
    <property type="component" value="Unassembled WGS sequence"/>
</dbReference>
<reference evidence="4 5" key="1">
    <citation type="submission" date="2016-10" db="EMBL/GenBank/DDBJ databases">
        <title>Draft genome sequence of Coniochaeta ligniaria NRRL30616, a lignocellulolytic fungus for bioabatement of inhibitors in plant biomass hydrolysates.</title>
        <authorList>
            <consortium name="DOE Joint Genome Institute"/>
            <person name="Jimenez D.J."/>
            <person name="Hector R.E."/>
            <person name="Riley R."/>
            <person name="Sun H."/>
            <person name="Grigoriev I.V."/>
            <person name="Van Elsas J.D."/>
            <person name="Nichols N.N."/>
        </authorList>
    </citation>
    <scope>NUCLEOTIDE SEQUENCE [LARGE SCALE GENOMIC DNA]</scope>
    <source>
        <strain evidence="4 5">NRRL 30616</strain>
    </source>
</reference>
<dbReference type="OrthoDB" id="267397at2759"/>
<dbReference type="GO" id="GO:0030674">
    <property type="term" value="F:protein-macromolecule adaptor activity"/>
    <property type="evidence" value="ECO:0007669"/>
    <property type="project" value="EnsemblFungi"/>
</dbReference>
<feature type="region of interest" description="Disordered" evidence="1">
    <location>
        <begin position="226"/>
        <end position="330"/>
    </location>
</feature>
<keyword evidence="5" id="KW-1185">Reference proteome</keyword>
<dbReference type="GO" id="GO:0072665">
    <property type="term" value="P:protein localization to vacuole"/>
    <property type="evidence" value="ECO:0007669"/>
    <property type="project" value="EnsemblFungi"/>
</dbReference>
<dbReference type="GO" id="GO:0036435">
    <property type="term" value="F:K48-linked polyubiquitin modification-dependent protein binding"/>
    <property type="evidence" value="ECO:0007669"/>
    <property type="project" value="EnsemblFungi"/>
</dbReference>
<feature type="domain" description="Ubiquitin-like" evidence="3">
    <location>
        <begin position="12"/>
        <end position="89"/>
    </location>
</feature>
<feature type="compositionally biased region" description="Gly residues" evidence="1">
    <location>
        <begin position="269"/>
        <end position="282"/>
    </location>
</feature>
<dbReference type="InterPro" id="IPR015940">
    <property type="entry name" value="UBA"/>
</dbReference>
<dbReference type="PROSITE" id="PS50053">
    <property type="entry name" value="UBIQUITIN_2"/>
    <property type="match status" value="1"/>
</dbReference>
<protein>
    <submittedName>
        <fullName evidence="4">Ubiquitin-domain-containing protein</fullName>
    </submittedName>
</protein>
<dbReference type="SUPFAM" id="SSF46934">
    <property type="entry name" value="UBA-like"/>
    <property type="match status" value="1"/>
</dbReference>
<dbReference type="InterPro" id="IPR015496">
    <property type="entry name" value="Ubiquilin"/>
</dbReference>
<dbReference type="GO" id="GO:0030474">
    <property type="term" value="P:spindle pole body duplication"/>
    <property type="evidence" value="ECO:0007669"/>
    <property type="project" value="EnsemblFungi"/>
</dbReference>
<dbReference type="SUPFAM" id="SSF54236">
    <property type="entry name" value="Ubiquitin-like"/>
    <property type="match status" value="1"/>
</dbReference>
<feature type="compositionally biased region" description="Low complexity" evidence="1">
    <location>
        <begin position="291"/>
        <end position="330"/>
    </location>
</feature>
<feature type="compositionally biased region" description="Low complexity" evidence="1">
    <location>
        <begin position="226"/>
        <end position="268"/>
    </location>
</feature>
<dbReference type="GO" id="GO:0036503">
    <property type="term" value="P:ERAD pathway"/>
    <property type="evidence" value="ECO:0007669"/>
    <property type="project" value="EnsemblFungi"/>
</dbReference>
<evidence type="ECO:0000313" key="5">
    <source>
        <dbReference type="Proteomes" id="UP000182658"/>
    </source>
</evidence>
<dbReference type="FunFam" id="1.10.8.10:FF:000024">
    <property type="entry name" value="Ubiquitin domain-containing protein DSK2"/>
    <property type="match status" value="1"/>
</dbReference>
<dbReference type="CDD" id="cd14324">
    <property type="entry name" value="UBA_Dsk2p_like"/>
    <property type="match status" value="1"/>
</dbReference>
<evidence type="ECO:0000256" key="1">
    <source>
        <dbReference type="SAM" id="MobiDB-lite"/>
    </source>
</evidence>
<dbReference type="InterPro" id="IPR000626">
    <property type="entry name" value="Ubiquitin-like_dom"/>
</dbReference>
<dbReference type="STRING" id="1408157.A0A1J7J3T9"/>
<dbReference type="PROSITE" id="PS50030">
    <property type="entry name" value="UBA"/>
    <property type="match status" value="1"/>
</dbReference>
<dbReference type="EMBL" id="KV875142">
    <property type="protein sequence ID" value="OIW22178.1"/>
    <property type="molecule type" value="Genomic_DNA"/>
</dbReference>
<evidence type="ECO:0000313" key="4">
    <source>
        <dbReference type="EMBL" id="OIW22178.1"/>
    </source>
</evidence>
<dbReference type="GO" id="GO:0006511">
    <property type="term" value="P:ubiquitin-dependent protein catabolic process"/>
    <property type="evidence" value="ECO:0007669"/>
    <property type="project" value="TreeGrafter"/>
</dbReference>